<sequence>MSAKTFVALRVECNPETAFETFVTDIDHWWKQGPRNRLIGIRPGIMQFVEKNGTYVIQEADKRRPDFVVEAGKVTSFEPGKRLRFEWRWPAADKTEPVTVVDIRFAPAGDQTRITLEHLGLEKLSAAHPARNGLNDNRFKPMITHYWQAHLVSLRNRIKSLSSQETTSN</sequence>
<proteinExistence type="inferred from homology"/>
<dbReference type="Proteomes" id="UP000253226">
    <property type="component" value="Unassembled WGS sequence"/>
</dbReference>
<dbReference type="InterPro" id="IPR023393">
    <property type="entry name" value="START-like_dom_sf"/>
</dbReference>
<comment type="caution">
    <text evidence="3">The sequence shown here is derived from an EMBL/GenBank/DDBJ whole genome shotgun (WGS) entry which is preliminary data.</text>
</comment>
<dbReference type="SUPFAM" id="SSF55961">
    <property type="entry name" value="Bet v1-like"/>
    <property type="match status" value="1"/>
</dbReference>
<feature type="domain" description="Activator of Hsp90 ATPase homologue 1/2-like C-terminal" evidence="2">
    <location>
        <begin position="14"/>
        <end position="153"/>
    </location>
</feature>
<dbReference type="AlphaFoldDB" id="A0A367WEE2"/>
<dbReference type="EMBL" id="JPWF01000001">
    <property type="protein sequence ID" value="RCK39639.1"/>
    <property type="molecule type" value="Genomic_DNA"/>
</dbReference>
<dbReference type="RefSeq" id="WP_114100432.1">
    <property type="nucleotide sequence ID" value="NZ_JPWF01000001.1"/>
</dbReference>
<gene>
    <name evidence="3" type="ORF">TH19_00865</name>
</gene>
<dbReference type="InterPro" id="IPR013538">
    <property type="entry name" value="ASHA1/2-like_C"/>
</dbReference>
<protein>
    <recommendedName>
        <fullName evidence="2">Activator of Hsp90 ATPase homologue 1/2-like C-terminal domain-containing protein</fullName>
    </recommendedName>
</protein>
<reference evidence="3 4" key="1">
    <citation type="submission" date="2014-07" db="EMBL/GenBank/DDBJ databases">
        <title>Draft genome sequence of Thalassospira profundimaris 35.</title>
        <authorList>
            <person name="Lai Q."/>
            <person name="Shao Z."/>
        </authorList>
    </citation>
    <scope>NUCLEOTIDE SEQUENCE [LARGE SCALE GENOMIC DNA]</scope>
    <source>
        <strain evidence="3 4">35</strain>
    </source>
</reference>
<accession>A0A367WEE2</accession>
<dbReference type="Pfam" id="PF08327">
    <property type="entry name" value="AHSA1"/>
    <property type="match status" value="1"/>
</dbReference>
<comment type="similarity">
    <text evidence="1">Belongs to the AHA1 family.</text>
</comment>
<evidence type="ECO:0000313" key="4">
    <source>
        <dbReference type="Proteomes" id="UP000253226"/>
    </source>
</evidence>
<evidence type="ECO:0000256" key="1">
    <source>
        <dbReference type="ARBA" id="ARBA00006817"/>
    </source>
</evidence>
<dbReference type="OrthoDB" id="793407at2"/>
<dbReference type="Gene3D" id="3.30.530.20">
    <property type="match status" value="1"/>
</dbReference>
<organism evidence="3 4">
    <name type="scientific">Thalassospira profundimaris</name>
    <dbReference type="NCBI Taxonomy" id="502049"/>
    <lineage>
        <taxon>Bacteria</taxon>
        <taxon>Pseudomonadati</taxon>
        <taxon>Pseudomonadota</taxon>
        <taxon>Alphaproteobacteria</taxon>
        <taxon>Rhodospirillales</taxon>
        <taxon>Thalassospiraceae</taxon>
        <taxon>Thalassospira</taxon>
    </lineage>
</organism>
<evidence type="ECO:0000259" key="2">
    <source>
        <dbReference type="Pfam" id="PF08327"/>
    </source>
</evidence>
<name>A0A367WEE2_9PROT</name>
<evidence type="ECO:0000313" key="3">
    <source>
        <dbReference type="EMBL" id="RCK39639.1"/>
    </source>
</evidence>